<comment type="caution">
    <text evidence="1">The sequence shown here is derived from an EMBL/GenBank/DDBJ whole genome shotgun (WGS) entry which is preliminary data.</text>
</comment>
<dbReference type="EMBL" id="MU117982">
    <property type="protein sequence ID" value="KAF9650710.1"/>
    <property type="molecule type" value="Genomic_DNA"/>
</dbReference>
<accession>A0ACB6ZLR7</accession>
<evidence type="ECO:0000313" key="2">
    <source>
        <dbReference type="Proteomes" id="UP000886501"/>
    </source>
</evidence>
<sequence>MSAGSALHDLKNIKEPIIACDLADDVLSATNQTVAEWHNDAHGTNIDLSHFLYYYYWRNPGWGSPRETARKVEEYYKTNRIDNALPILGALDGVKRLKEMGFKLVVVTARTIRERERSLIWVDLHFPGIFETVICTGQSQETTFADGHELITKLTKADVCKEINAKVLIDDSAENAFKTAAAPHPVTVLLFGNYTWNRRWAKVRAEAEELGHEEKNKVENGREWWKDDEFELPQPGLRIHRTENWDAVVEWVRQAKADGHWE</sequence>
<protein>
    <submittedName>
        <fullName evidence="1">Uncharacterized protein</fullName>
    </submittedName>
</protein>
<proteinExistence type="predicted"/>
<gene>
    <name evidence="1" type="ORF">BDM02DRAFT_3092695</name>
</gene>
<reference evidence="1" key="1">
    <citation type="submission" date="2019-10" db="EMBL/GenBank/DDBJ databases">
        <authorList>
            <consortium name="DOE Joint Genome Institute"/>
            <person name="Kuo A."/>
            <person name="Miyauchi S."/>
            <person name="Kiss E."/>
            <person name="Drula E."/>
            <person name="Kohler A."/>
            <person name="Sanchez-Garcia M."/>
            <person name="Andreopoulos B."/>
            <person name="Barry K.W."/>
            <person name="Bonito G."/>
            <person name="Buee M."/>
            <person name="Carver A."/>
            <person name="Chen C."/>
            <person name="Cichocki N."/>
            <person name="Clum A."/>
            <person name="Culley D."/>
            <person name="Crous P.W."/>
            <person name="Fauchery L."/>
            <person name="Girlanda M."/>
            <person name="Hayes R."/>
            <person name="Keri Z."/>
            <person name="Labutti K."/>
            <person name="Lipzen A."/>
            <person name="Lombard V."/>
            <person name="Magnuson J."/>
            <person name="Maillard F."/>
            <person name="Morin E."/>
            <person name="Murat C."/>
            <person name="Nolan M."/>
            <person name="Ohm R."/>
            <person name="Pangilinan J."/>
            <person name="Pereira M."/>
            <person name="Perotto S."/>
            <person name="Peter M."/>
            <person name="Riley R."/>
            <person name="Sitrit Y."/>
            <person name="Stielow B."/>
            <person name="Szollosi G."/>
            <person name="Zifcakova L."/>
            <person name="Stursova M."/>
            <person name="Spatafora J.W."/>
            <person name="Tedersoo L."/>
            <person name="Vaario L.-M."/>
            <person name="Yamada A."/>
            <person name="Yan M."/>
            <person name="Wang P."/>
            <person name="Xu J."/>
            <person name="Bruns T."/>
            <person name="Baldrian P."/>
            <person name="Vilgalys R."/>
            <person name="Henrissat B."/>
            <person name="Grigoriev I.V."/>
            <person name="Hibbett D."/>
            <person name="Nagy L.G."/>
            <person name="Martin F.M."/>
        </authorList>
    </citation>
    <scope>NUCLEOTIDE SEQUENCE</scope>
    <source>
        <strain evidence="1">P2</strain>
    </source>
</reference>
<evidence type="ECO:0000313" key="1">
    <source>
        <dbReference type="EMBL" id="KAF9650710.1"/>
    </source>
</evidence>
<organism evidence="1 2">
    <name type="scientific">Thelephora ganbajun</name>
    <name type="common">Ganba fungus</name>
    <dbReference type="NCBI Taxonomy" id="370292"/>
    <lineage>
        <taxon>Eukaryota</taxon>
        <taxon>Fungi</taxon>
        <taxon>Dikarya</taxon>
        <taxon>Basidiomycota</taxon>
        <taxon>Agaricomycotina</taxon>
        <taxon>Agaricomycetes</taxon>
        <taxon>Thelephorales</taxon>
        <taxon>Thelephoraceae</taxon>
        <taxon>Thelephora</taxon>
    </lineage>
</organism>
<dbReference type="Proteomes" id="UP000886501">
    <property type="component" value="Unassembled WGS sequence"/>
</dbReference>
<keyword evidence="2" id="KW-1185">Reference proteome</keyword>
<reference evidence="1" key="2">
    <citation type="journal article" date="2020" name="Nat. Commun.">
        <title>Large-scale genome sequencing of mycorrhizal fungi provides insights into the early evolution of symbiotic traits.</title>
        <authorList>
            <person name="Miyauchi S."/>
            <person name="Kiss E."/>
            <person name="Kuo A."/>
            <person name="Drula E."/>
            <person name="Kohler A."/>
            <person name="Sanchez-Garcia M."/>
            <person name="Morin E."/>
            <person name="Andreopoulos B."/>
            <person name="Barry K.W."/>
            <person name="Bonito G."/>
            <person name="Buee M."/>
            <person name="Carver A."/>
            <person name="Chen C."/>
            <person name="Cichocki N."/>
            <person name="Clum A."/>
            <person name="Culley D."/>
            <person name="Crous P.W."/>
            <person name="Fauchery L."/>
            <person name="Girlanda M."/>
            <person name="Hayes R.D."/>
            <person name="Keri Z."/>
            <person name="LaButti K."/>
            <person name="Lipzen A."/>
            <person name="Lombard V."/>
            <person name="Magnuson J."/>
            <person name="Maillard F."/>
            <person name="Murat C."/>
            <person name="Nolan M."/>
            <person name="Ohm R.A."/>
            <person name="Pangilinan J."/>
            <person name="Pereira M.F."/>
            <person name="Perotto S."/>
            <person name="Peter M."/>
            <person name="Pfister S."/>
            <person name="Riley R."/>
            <person name="Sitrit Y."/>
            <person name="Stielow J.B."/>
            <person name="Szollosi G."/>
            <person name="Zifcakova L."/>
            <person name="Stursova M."/>
            <person name="Spatafora J.W."/>
            <person name="Tedersoo L."/>
            <person name="Vaario L.M."/>
            <person name="Yamada A."/>
            <person name="Yan M."/>
            <person name="Wang P."/>
            <person name="Xu J."/>
            <person name="Bruns T."/>
            <person name="Baldrian P."/>
            <person name="Vilgalys R."/>
            <person name="Dunand C."/>
            <person name="Henrissat B."/>
            <person name="Grigoriev I.V."/>
            <person name="Hibbett D."/>
            <person name="Nagy L.G."/>
            <person name="Martin F.M."/>
        </authorList>
    </citation>
    <scope>NUCLEOTIDE SEQUENCE</scope>
    <source>
        <strain evidence="1">P2</strain>
    </source>
</reference>
<name>A0ACB6ZLR7_THEGA</name>